<reference evidence="2 3" key="1">
    <citation type="journal article" date="2019" name="Int. J. Syst. Evol. Microbiol.">
        <title>The Global Catalogue of Microorganisms (GCM) 10K type strain sequencing project: providing services to taxonomists for standard genome sequencing and annotation.</title>
        <authorList>
            <consortium name="The Broad Institute Genomics Platform"/>
            <consortium name="The Broad Institute Genome Sequencing Center for Infectious Disease"/>
            <person name="Wu L."/>
            <person name="Ma J."/>
        </authorList>
    </citation>
    <scope>NUCLEOTIDE SEQUENCE [LARGE SCALE GENOMIC DNA]</scope>
    <source>
        <strain evidence="2 3">JCM 16343</strain>
    </source>
</reference>
<accession>A0ABN0W1Z3</accession>
<protein>
    <submittedName>
        <fullName evidence="2">Uncharacterized protein</fullName>
    </submittedName>
</protein>
<feature type="chain" id="PRO_5047204755" evidence="1">
    <location>
        <begin position="32"/>
        <end position="150"/>
    </location>
</feature>
<evidence type="ECO:0000256" key="1">
    <source>
        <dbReference type="SAM" id="SignalP"/>
    </source>
</evidence>
<dbReference type="Gene3D" id="2.60.120.380">
    <property type="match status" value="1"/>
</dbReference>
<gene>
    <name evidence="2" type="ORF">GCM10009129_21110</name>
</gene>
<dbReference type="RefSeq" id="WP_201504618.1">
    <property type="nucleotide sequence ID" value="NZ_BAAAFR010000008.1"/>
</dbReference>
<keyword evidence="3" id="KW-1185">Reference proteome</keyword>
<sequence>MFSQLKRSAVALGVSSALVLSMGAAATSAQAADTIHFAKGHISQHVTGKLAPKETGDWYQFGAAAGQYVVINIAPLAGTKETANVGVLHMPDGSYDGNKGGIVYQGCLPTTGTYKLRIARNNMATQGLTAGYDAEVVILPKYASQDICGA</sequence>
<feature type="signal peptide" evidence="1">
    <location>
        <begin position="1"/>
        <end position="31"/>
    </location>
</feature>
<evidence type="ECO:0000313" key="2">
    <source>
        <dbReference type="EMBL" id="GAA0323068.1"/>
    </source>
</evidence>
<proteinExistence type="predicted"/>
<comment type="caution">
    <text evidence="2">The sequence shown here is derived from an EMBL/GenBank/DDBJ whole genome shotgun (WGS) entry which is preliminary data.</text>
</comment>
<dbReference type="Proteomes" id="UP001501787">
    <property type="component" value="Unassembled WGS sequence"/>
</dbReference>
<organism evidence="2 3">
    <name type="scientific">Psychrobacter aestuarii</name>
    <dbReference type="NCBI Taxonomy" id="556327"/>
    <lineage>
        <taxon>Bacteria</taxon>
        <taxon>Pseudomonadati</taxon>
        <taxon>Pseudomonadota</taxon>
        <taxon>Gammaproteobacteria</taxon>
        <taxon>Moraxellales</taxon>
        <taxon>Moraxellaceae</taxon>
        <taxon>Psychrobacter</taxon>
    </lineage>
</organism>
<dbReference type="EMBL" id="BAAAFR010000008">
    <property type="protein sequence ID" value="GAA0323068.1"/>
    <property type="molecule type" value="Genomic_DNA"/>
</dbReference>
<evidence type="ECO:0000313" key="3">
    <source>
        <dbReference type="Proteomes" id="UP001501787"/>
    </source>
</evidence>
<name>A0ABN0W1Z3_9GAMM</name>
<keyword evidence="1" id="KW-0732">Signal</keyword>